<feature type="compositionally biased region" description="Basic and acidic residues" evidence="9">
    <location>
        <begin position="721"/>
        <end position="742"/>
    </location>
</feature>
<keyword evidence="5 10" id="KW-1133">Transmembrane helix</keyword>
<evidence type="ECO:0000256" key="8">
    <source>
        <dbReference type="ARBA" id="ARBA00023136"/>
    </source>
</evidence>
<dbReference type="AlphaFoldDB" id="W6MLE7"/>
<dbReference type="PANTHER" id="PTHR13466:SF19">
    <property type="entry name" value="NUCLEUS-VACUOLE JUNCTION PROTEIN 2"/>
    <property type="match status" value="1"/>
</dbReference>
<feature type="compositionally biased region" description="Polar residues" evidence="9">
    <location>
        <begin position="744"/>
        <end position="753"/>
    </location>
</feature>
<name>W6MLE7_9ASCO</name>
<evidence type="ECO:0000256" key="4">
    <source>
        <dbReference type="ARBA" id="ARBA00022824"/>
    </source>
</evidence>
<dbReference type="PROSITE" id="PS51847">
    <property type="entry name" value="SMP"/>
    <property type="match status" value="1"/>
</dbReference>
<dbReference type="SUPFAM" id="SSF50729">
    <property type="entry name" value="PH domain-like"/>
    <property type="match status" value="1"/>
</dbReference>
<dbReference type="InterPro" id="IPR031468">
    <property type="entry name" value="SMP_LBD"/>
</dbReference>
<evidence type="ECO:0000313" key="12">
    <source>
        <dbReference type="EMBL" id="CDK26933.1"/>
    </source>
</evidence>
<feature type="region of interest" description="Disordered" evidence="9">
    <location>
        <begin position="100"/>
        <end position="123"/>
    </location>
</feature>
<feature type="compositionally biased region" description="Basic and acidic residues" evidence="9">
    <location>
        <begin position="831"/>
        <end position="849"/>
    </location>
</feature>
<feature type="compositionally biased region" description="Low complexity" evidence="9">
    <location>
        <begin position="774"/>
        <end position="785"/>
    </location>
</feature>
<evidence type="ECO:0000256" key="1">
    <source>
        <dbReference type="ARBA" id="ARBA00004586"/>
    </source>
</evidence>
<evidence type="ECO:0000256" key="6">
    <source>
        <dbReference type="ARBA" id="ARBA00023055"/>
    </source>
</evidence>
<dbReference type="RefSeq" id="XP_022458929.1">
    <property type="nucleotide sequence ID" value="XM_022603200.1"/>
</dbReference>
<evidence type="ECO:0000259" key="11">
    <source>
        <dbReference type="PROSITE" id="PS51847"/>
    </source>
</evidence>
<feature type="compositionally biased region" description="Polar residues" evidence="9">
    <location>
        <begin position="520"/>
        <end position="539"/>
    </location>
</feature>
<feature type="compositionally biased region" description="Polar residues" evidence="9">
    <location>
        <begin position="100"/>
        <end position="114"/>
    </location>
</feature>
<sequence>MNSLLLYLYIYVVGGLTFIPLVCLGIILILKHTLPVVPDDVTERERLEEEKREKDSVAQGNPEGYLSLKGGEIQDSTGLDTFMTGWLTVTREFYQFPQINPNEHGSNTAAGSTNDHSEGGERNGTSISSFVKIVKGEELQNQQPVPVDNKKLKAIRKKCRFFAVLKHGNLFLYKDEDQKNVQQVIVLSHHVVSIWPLNRRDGQLFTKRSAVCLLRSDSPSEKENIYKALASKEIDHSILRGAFYLYGDLNVEKEDWYFALLRATTKATLKTNKIEVDSLEPSLYARTLHFHTSDMNELIKTLNSTPGQLSTRWLNALIGRLFLAFQGTDKFQKIIIDKVITKLQKINKPGFLDDFQITRLSVGHGGPFITFPTLDTLSPDGDLVVKFNMLYQGGLTLEIATKAYLNLTSRFKPREVALNLKIQLRKMEGVMVLKMKKPPSNRIWYAFEKMPSMDLVIEPVVSSRSLNYNLVTNIIENKFREAIRESLVMPFMDDFVLYDTLGEIFRGGIWDLASRPQFEGTKTQTEETPNAETEDSTNAAPPPLPLRDLEESLEPESDLRESLPSASPLDDLAISTGARQTTDDNMSISSRTRPSSAILKNFGERASSVFSKKSDDDAIPSPGVETDYTDFGEVNIPADNEDGSVDSGSTSASRTATRYSQNMSASVQKLRGWYTKEKKSFQSFRDSKGQPSSGSSEHYDEEKPAYTAPEMIQSRRQVKPKLSDKDLASKNTDRLDDTEHAQYSHYQSNTHNASLGDGNFRPAYEKAPDMVIASPNSQNSSPSQPRNGVSMFTRKDDSAFIPSPSSPSSVSAFHRPAPPPLPSRLPAVEIPIEKTSEKTAENPVEKAEETTSDSEPVQTAVTAEAKKIEPISAKVPPPLPSRELPVATSPPPDTSNLERAKSGRIRRQHTDRSEATESEFLNDFGSTSLE</sequence>
<keyword evidence="4" id="KW-0256">Endoplasmic reticulum</keyword>
<evidence type="ECO:0000256" key="9">
    <source>
        <dbReference type="SAM" id="MobiDB-lite"/>
    </source>
</evidence>
<proteinExistence type="predicted"/>
<keyword evidence="13" id="KW-1185">Reference proteome</keyword>
<feature type="compositionally biased region" description="Basic and acidic residues" evidence="9">
    <location>
        <begin position="45"/>
        <end position="56"/>
    </location>
</feature>
<evidence type="ECO:0000256" key="2">
    <source>
        <dbReference type="ARBA" id="ARBA00022448"/>
    </source>
</evidence>
<dbReference type="GO" id="GO:0015914">
    <property type="term" value="P:phospholipid transport"/>
    <property type="evidence" value="ECO:0007669"/>
    <property type="project" value="TreeGrafter"/>
</dbReference>
<protein>
    <recommendedName>
        <fullName evidence="11">SMP-LTD domain-containing protein</fullName>
    </recommendedName>
</protein>
<evidence type="ECO:0000256" key="7">
    <source>
        <dbReference type="ARBA" id="ARBA00023121"/>
    </source>
</evidence>
<comment type="subcellular location">
    <subcellularLocation>
        <location evidence="1">Endoplasmic reticulum membrane</location>
    </subcellularLocation>
</comment>
<dbReference type="Pfam" id="PF15413">
    <property type="entry name" value="PH_11"/>
    <property type="match status" value="1"/>
</dbReference>
<dbReference type="HOGENOM" id="CLU_012852_0_0_1"/>
<dbReference type="GO" id="GO:0005789">
    <property type="term" value="C:endoplasmic reticulum membrane"/>
    <property type="evidence" value="ECO:0007669"/>
    <property type="project" value="UniProtKB-SubCell"/>
</dbReference>
<gene>
    <name evidence="12" type="ORF">KUCA_T00002910001</name>
</gene>
<evidence type="ECO:0000256" key="10">
    <source>
        <dbReference type="SAM" id="Phobius"/>
    </source>
</evidence>
<dbReference type="GeneID" id="34520317"/>
<reference evidence="12" key="2">
    <citation type="submission" date="2014-02" db="EMBL/GenBank/DDBJ databases">
        <title>Complete DNA sequence of /Kuraishia capsulata/ illustrates novel genomic features among budding yeasts (/Saccharomycotina/).</title>
        <authorList>
            <person name="Morales L."/>
            <person name="Noel B."/>
            <person name="Porcel B."/>
            <person name="Marcet-Houben M."/>
            <person name="Hullo M-F."/>
            <person name="Sacerdot C."/>
            <person name="Tekaia F."/>
            <person name="Leh-Louis V."/>
            <person name="Despons L."/>
            <person name="Khanna V."/>
            <person name="Aury J-M."/>
            <person name="Barbe V."/>
            <person name="Couloux A."/>
            <person name="Labadie K."/>
            <person name="Pelletier E."/>
            <person name="Souciet J-L."/>
            <person name="Boekhout T."/>
            <person name="Gabaldon T."/>
            <person name="Wincker P."/>
            <person name="Dujon B."/>
        </authorList>
    </citation>
    <scope>NUCLEOTIDE SEQUENCE</scope>
    <source>
        <strain evidence="12">CBS 1993</strain>
    </source>
</reference>
<organism evidence="12 13">
    <name type="scientific">Kuraishia capsulata CBS 1993</name>
    <dbReference type="NCBI Taxonomy" id="1382522"/>
    <lineage>
        <taxon>Eukaryota</taxon>
        <taxon>Fungi</taxon>
        <taxon>Dikarya</taxon>
        <taxon>Ascomycota</taxon>
        <taxon>Saccharomycotina</taxon>
        <taxon>Pichiomycetes</taxon>
        <taxon>Pichiales</taxon>
        <taxon>Pichiaceae</taxon>
        <taxon>Kuraishia</taxon>
    </lineage>
</organism>
<feature type="transmembrane region" description="Helical" evidence="10">
    <location>
        <begin position="6"/>
        <end position="30"/>
    </location>
</feature>
<keyword evidence="2" id="KW-0813">Transport</keyword>
<feature type="domain" description="SMP-LTD" evidence="11">
    <location>
        <begin position="307"/>
        <end position="498"/>
    </location>
</feature>
<dbReference type="OrthoDB" id="26740at2759"/>
<evidence type="ECO:0000256" key="5">
    <source>
        <dbReference type="ARBA" id="ARBA00022989"/>
    </source>
</evidence>
<keyword evidence="7" id="KW-0446">Lipid-binding</keyword>
<feature type="region of interest" description="Disordered" evidence="9">
    <location>
        <begin position="45"/>
        <end position="72"/>
    </location>
</feature>
<keyword evidence="3 10" id="KW-0812">Transmembrane</keyword>
<feature type="region of interest" description="Disordered" evidence="9">
    <location>
        <begin position="519"/>
        <end position="666"/>
    </location>
</feature>
<dbReference type="Proteomes" id="UP000019384">
    <property type="component" value="Unassembled WGS sequence"/>
</dbReference>
<dbReference type="CDD" id="cd21675">
    <property type="entry name" value="SMP_TEX2"/>
    <property type="match status" value="1"/>
</dbReference>
<dbReference type="EMBL" id="HG793127">
    <property type="protein sequence ID" value="CDK26933.1"/>
    <property type="molecule type" value="Genomic_DNA"/>
</dbReference>
<evidence type="ECO:0000256" key="3">
    <source>
        <dbReference type="ARBA" id="ARBA00022692"/>
    </source>
</evidence>
<keyword evidence="6" id="KW-0445">Lipid transport</keyword>
<keyword evidence="8 10" id="KW-0472">Membrane</keyword>
<feature type="compositionally biased region" description="Low complexity" evidence="9">
    <location>
        <begin position="649"/>
        <end position="658"/>
    </location>
</feature>
<evidence type="ECO:0000313" key="13">
    <source>
        <dbReference type="Proteomes" id="UP000019384"/>
    </source>
</evidence>
<dbReference type="PANTHER" id="PTHR13466">
    <property type="entry name" value="TEX2 PROTEIN-RELATED"/>
    <property type="match status" value="1"/>
</dbReference>
<reference evidence="12" key="1">
    <citation type="submission" date="2013-12" db="EMBL/GenBank/DDBJ databases">
        <authorList>
            <person name="Genoscope - CEA"/>
        </authorList>
    </citation>
    <scope>NUCLEOTIDE SEQUENCE</scope>
    <source>
        <strain evidence="12">CBS 1993</strain>
    </source>
</reference>
<accession>W6MLE7</accession>
<dbReference type="GO" id="GO:0008289">
    <property type="term" value="F:lipid binding"/>
    <property type="evidence" value="ECO:0007669"/>
    <property type="project" value="UniProtKB-KW"/>
</dbReference>
<feature type="region of interest" description="Disordered" evidence="9">
    <location>
        <begin position="680"/>
        <end position="930"/>
    </location>
</feature>
<feature type="compositionally biased region" description="Polar residues" evidence="9">
    <location>
        <begin position="577"/>
        <end position="595"/>
    </location>
</feature>
<dbReference type="GO" id="GO:0032865">
    <property type="term" value="C:ERMES complex"/>
    <property type="evidence" value="ECO:0007669"/>
    <property type="project" value="TreeGrafter"/>
</dbReference>
<feature type="compositionally biased region" description="Low complexity" evidence="9">
    <location>
        <begin position="802"/>
        <end position="811"/>
    </location>
</feature>
<dbReference type="STRING" id="1382522.W6MLE7"/>
<dbReference type="GO" id="GO:1990456">
    <property type="term" value="P:mitochondrion-endoplasmic reticulum membrane tethering"/>
    <property type="evidence" value="ECO:0007669"/>
    <property type="project" value="TreeGrafter"/>
</dbReference>